<dbReference type="GO" id="GO:0047499">
    <property type="term" value="F:calcium-independent phospholipase A2 activity"/>
    <property type="evidence" value="ECO:0007669"/>
    <property type="project" value="TreeGrafter"/>
</dbReference>
<dbReference type="CDD" id="cd16449">
    <property type="entry name" value="RING-HC"/>
    <property type="match status" value="1"/>
</dbReference>
<keyword evidence="2 7" id="KW-0863">Zinc-finger</keyword>
<evidence type="ECO:0000256" key="8">
    <source>
        <dbReference type="SAM" id="MobiDB-lite"/>
    </source>
</evidence>
<dbReference type="PROSITE" id="PS00518">
    <property type="entry name" value="ZF_RING_1"/>
    <property type="match status" value="1"/>
</dbReference>
<evidence type="ECO:0000256" key="3">
    <source>
        <dbReference type="ARBA" id="ARBA00022801"/>
    </source>
</evidence>
<dbReference type="PANTHER" id="PTHR24185">
    <property type="entry name" value="CALCIUM-INDEPENDENT PHOSPHOLIPASE A2-GAMMA"/>
    <property type="match status" value="1"/>
</dbReference>
<organism evidence="10 11">
    <name type="scientific">Aureobasidium pullulans EXF-150</name>
    <dbReference type="NCBI Taxonomy" id="1043002"/>
    <lineage>
        <taxon>Eukaryota</taxon>
        <taxon>Fungi</taxon>
        <taxon>Dikarya</taxon>
        <taxon>Ascomycota</taxon>
        <taxon>Pezizomycotina</taxon>
        <taxon>Dothideomycetes</taxon>
        <taxon>Dothideomycetidae</taxon>
        <taxon>Dothideales</taxon>
        <taxon>Saccotheciaceae</taxon>
        <taxon>Aureobasidium</taxon>
    </lineage>
</organism>
<dbReference type="InterPro" id="IPR001841">
    <property type="entry name" value="Znf_RING"/>
</dbReference>
<dbReference type="HOGENOM" id="CLU_003059_2_1_1"/>
<name>A0A074XIT1_AURPU</name>
<dbReference type="Proteomes" id="UP000030706">
    <property type="component" value="Unassembled WGS sequence"/>
</dbReference>
<dbReference type="GO" id="GO:0008270">
    <property type="term" value="F:zinc ion binding"/>
    <property type="evidence" value="ECO:0007669"/>
    <property type="project" value="UniProtKB-KW"/>
</dbReference>
<sequence>MAMTDFSFLNLSEPQDIGGLSFSLGPRDDNTQSDSRLIPNVEVSMPDDSEQDQQQTRRSSWASEDGTKQDVLETSHKTAAEEVHSRLWYEAYNPSKTSTTSYKMYRRGSQCFQPRSHAQAIDEYYDEGESNPAQRIMMPDPQPPSLDASGDHEYCDDCETFGPNRSYCNVCTFSMCEYCWKRQLTHKNNASQNDIPHEKTPRSLARKTQAVFNPNIDEDERQKLHCEDVLTSWFGVHREDSARPLLRDYGRFEGLMASTRQLAEENHSYLDPSARYPSFVSFVGQTGAGKSSLIKLIIDLGAKTPALFDTPVVGAVGNTSPTSTDVHLYVDPPTADSDHPILYADCEGLEGGEREPVAAKAIKQRAKKAIPGVSDHSFHHVSERDLIWADKSWRKTREFAVRELYPRLLYTFSDVIVFVLKNPKVIESVLVKLVEWAAAALEGSSNQPVLPHAIIALNASENATSTELWDVDIATTTLMKEMSQTVFQNETLKKYVQFWHKRDKIIRTVEDLILSYYTSIKVVRIPTTGRPNLIAKQINDLTANIRSACQVSGRRKGDLRMLLNAEDMQPYLQYAFDHFSKSIESPFDFVQASFAHSPIPDDFGGNILKLAVQLMEAWKDRAGPRPIFEELAVVVASCIMLDATRHGILGESSYMTYCGDYESQFTFDAFREHFRNEVYVALHELLCNLPRNHLCADSPEINAATDQHKNKVLKPFFAHALEGNDTYDFSSHTVCFCCLFDFPEHTLPCGHVICTGCLKAYGHVTKEHTVEFWECPMDGKILGYTPFYLKPPHCGVRILTLDGTGGIIALGLVSKGWSVDDCTRKFENLCHKAFQERMMARGPFLGRLIRTYYHSLYGTAAIEGALKEAFTESADLFGAKPTSSGIYGIKVAVTATAVSSSVVLSNYNRISGTSLPYHFERPEKGCAELRLWEAARATSAAPLYFTPFNHAGSKQTYYDGGVHHNNPVKIADSERKLIWPDLKEPDVIISVGTGHNLTKLEKRKAAPFKPTATRGIIAQGAFLANMAKDHIAVSLDSEQTWKDFLASSKKSDDRFRYVRLNTSFPTDPPLLDDLSMLSELREMAKKQFAGQYQTNMLALKLVATSFYFQPDETDPLKRKEVTGYIRCRFADDDPRISALGTFIFEKTGIANEAYFLISE</sequence>
<proteinExistence type="predicted"/>
<dbReference type="InterPro" id="IPR016035">
    <property type="entry name" value="Acyl_Trfase/lysoPLipase"/>
</dbReference>
<dbReference type="GO" id="GO:0016020">
    <property type="term" value="C:membrane"/>
    <property type="evidence" value="ECO:0007669"/>
    <property type="project" value="TreeGrafter"/>
</dbReference>
<evidence type="ECO:0000256" key="1">
    <source>
        <dbReference type="ARBA" id="ARBA00022723"/>
    </source>
</evidence>
<evidence type="ECO:0000259" key="9">
    <source>
        <dbReference type="PROSITE" id="PS50089"/>
    </source>
</evidence>
<feature type="region of interest" description="Disordered" evidence="8">
    <location>
        <begin position="12"/>
        <end position="70"/>
    </location>
</feature>
<evidence type="ECO:0000256" key="6">
    <source>
        <dbReference type="ARBA" id="ARBA00023098"/>
    </source>
</evidence>
<dbReference type="PANTHER" id="PTHR24185:SF1">
    <property type="entry name" value="CALCIUM-INDEPENDENT PHOSPHOLIPASE A2-GAMMA"/>
    <property type="match status" value="1"/>
</dbReference>
<evidence type="ECO:0000256" key="4">
    <source>
        <dbReference type="ARBA" id="ARBA00022833"/>
    </source>
</evidence>
<dbReference type="InterPro" id="IPR017907">
    <property type="entry name" value="Znf_RING_CS"/>
</dbReference>
<dbReference type="GO" id="GO:0016042">
    <property type="term" value="P:lipid catabolic process"/>
    <property type="evidence" value="ECO:0007669"/>
    <property type="project" value="UniProtKB-KW"/>
</dbReference>
<dbReference type="RefSeq" id="XP_029758119.1">
    <property type="nucleotide sequence ID" value="XM_029907173.1"/>
</dbReference>
<dbReference type="InterPro" id="IPR027417">
    <property type="entry name" value="P-loop_NTPase"/>
</dbReference>
<protein>
    <recommendedName>
        <fullName evidence="9">RING-type domain-containing protein</fullName>
    </recommendedName>
</protein>
<dbReference type="Gene3D" id="3.40.1090.10">
    <property type="entry name" value="Cytosolic phospholipase A2 catalytic domain"/>
    <property type="match status" value="1"/>
</dbReference>
<dbReference type="PROSITE" id="PS50089">
    <property type="entry name" value="ZF_RING_2"/>
    <property type="match status" value="1"/>
</dbReference>
<keyword evidence="11" id="KW-1185">Reference proteome</keyword>
<evidence type="ECO:0000313" key="11">
    <source>
        <dbReference type="Proteomes" id="UP000030706"/>
    </source>
</evidence>
<dbReference type="STRING" id="1043002.A0A074XIT1"/>
<reference evidence="10 11" key="1">
    <citation type="journal article" date="2014" name="BMC Genomics">
        <title>Genome sequencing of four Aureobasidium pullulans varieties: biotechnological potential, stress tolerance, and description of new species.</title>
        <authorList>
            <person name="Gostin Ar C."/>
            <person name="Ohm R.A."/>
            <person name="Kogej T."/>
            <person name="Sonjak S."/>
            <person name="Turk M."/>
            <person name="Zajc J."/>
            <person name="Zalar P."/>
            <person name="Grube M."/>
            <person name="Sun H."/>
            <person name="Han J."/>
            <person name="Sharma A."/>
            <person name="Chiniquy J."/>
            <person name="Ngan C.Y."/>
            <person name="Lipzen A."/>
            <person name="Barry K."/>
            <person name="Grigoriev I.V."/>
            <person name="Gunde-Cimerman N."/>
        </authorList>
    </citation>
    <scope>NUCLEOTIDE SEQUENCE [LARGE SCALE GENOMIC DNA]</scope>
    <source>
        <strain evidence="10 11">EXF-150</strain>
    </source>
</reference>
<dbReference type="OrthoDB" id="194358at2759"/>
<dbReference type="Pfam" id="PF01734">
    <property type="entry name" value="Patatin"/>
    <property type="match status" value="1"/>
</dbReference>
<dbReference type="SUPFAM" id="SSF52540">
    <property type="entry name" value="P-loop containing nucleoside triphosphate hydrolases"/>
    <property type="match status" value="1"/>
</dbReference>
<evidence type="ECO:0000256" key="5">
    <source>
        <dbReference type="ARBA" id="ARBA00022963"/>
    </source>
</evidence>
<dbReference type="SUPFAM" id="SSF52151">
    <property type="entry name" value="FabD/lysophospholipase-like"/>
    <property type="match status" value="1"/>
</dbReference>
<dbReference type="GO" id="GO:0046486">
    <property type="term" value="P:glycerolipid metabolic process"/>
    <property type="evidence" value="ECO:0007669"/>
    <property type="project" value="UniProtKB-ARBA"/>
</dbReference>
<dbReference type="GO" id="GO:0019369">
    <property type="term" value="P:arachidonate metabolic process"/>
    <property type="evidence" value="ECO:0007669"/>
    <property type="project" value="TreeGrafter"/>
</dbReference>
<feature type="domain" description="RING-type" evidence="9">
    <location>
        <begin position="735"/>
        <end position="778"/>
    </location>
</feature>
<dbReference type="GeneID" id="40749479"/>
<dbReference type="SUPFAM" id="SSF57850">
    <property type="entry name" value="RING/U-box"/>
    <property type="match status" value="1"/>
</dbReference>
<dbReference type="InterPro" id="IPR002641">
    <property type="entry name" value="PNPLA_dom"/>
</dbReference>
<evidence type="ECO:0000313" key="10">
    <source>
        <dbReference type="EMBL" id="KEQ81932.1"/>
    </source>
</evidence>
<gene>
    <name evidence="10" type="ORF">M438DRAFT_357458</name>
</gene>
<dbReference type="EMBL" id="KL584989">
    <property type="protein sequence ID" value="KEQ81932.1"/>
    <property type="molecule type" value="Genomic_DNA"/>
</dbReference>
<feature type="compositionally biased region" description="Polar residues" evidence="8">
    <location>
        <begin position="52"/>
        <end position="62"/>
    </location>
</feature>
<dbReference type="CDD" id="cd07199">
    <property type="entry name" value="Pat17_PNPLA8_PNPLA9_like"/>
    <property type="match status" value="1"/>
</dbReference>
<evidence type="ECO:0000256" key="7">
    <source>
        <dbReference type="PROSITE-ProRule" id="PRU00175"/>
    </source>
</evidence>
<accession>A0A074XIT1</accession>
<keyword evidence="4" id="KW-0862">Zinc</keyword>
<keyword evidence="6" id="KW-0443">Lipid metabolism</keyword>
<dbReference type="AlphaFoldDB" id="A0A074XIT1"/>
<keyword evidence="5" id="KW-0442">Lipid degradation</keyword>
<keyword evidence="3" id="KW-0378">Hydrolase</keyword>
<dbReference type="Gene3D" id="3.40.50.300">
    <property type="entry name" value="P-loop containing nucleotide triphosphate hydrolases"/>
    <property type="match status" value="1"/>
</dbReference>
<evidence type="ECO:0000256" key="2">
    <source>
        <dbReference type="ARBA" id="ARBA00022771"/>
    </source>
</evidence>
<keyword evidence="1" id="KW-0479">Metal-binding</keyword>